<dbReference type="SUPFAM" id="SSF53850">
    <property type="entry name" value="Periplasmic binding protein-like II"/>
    <property type="match status" value="1"/>
</dbReference>
<dbReference type="Proteomes" id="UP000076400">
    <property type="component" value="Unassembled WGS sequence"/>
</dbReference>
<keyword evidence="1" id="KW-0732">Signal</keyword>
<dbReference type="InterPro" id="IPR011852">
    <property type="entry name" value="TRAP_TAXI"/>
</dbReference>
<keyword evidence="3" id="KW-1185">Reference proteome</keyword>
<evidence type="ECO:0008006" key="4">
    <source>
        <dbReference type="Google" id="ProtNLM"/>
    </source>
</evidence>
<gene>
    <name evidence="2" type="ORF">AUP43_01990</name>
</gene>
<reference evidence="2 3" key="1">
    <citation type="submission" date="2015-12" db="EMBL/GenBank/DDBJ databases">
        <title>Genome sequence of Oceanibaculum pacificum MCCC 1A02656.</title>
        <authorList>
            <person name="Lu L."/>
            <person name="Lai Q."/>
            <person name="Shao Z."/>
            <person name="Qian P."/>
        </authorList>
    </citation>
    <scope>NUCLEOTIDE SEQUENCE [LARGE SCALE GENOMIC DNA]</scope>
    <source>
        <strain evidence="2 3">MCCC 1A02656</strain>
    </source>
</reference>
<protein>
    <recommendedName>
        <fullName evidence="4">TAXI family TRAP transporter solute-binding subunit</fullName>
    </recommendedName>
</protein>
<accession>A0A154W4A9</accession>
<evidence type="ECO:0000313" key="3">
    <source>
        <dbReference type="Proteomes" id="UP000076400"/>
    </source>
</evidence>
<name>A0A154W4A9_9PROT</name>
<comment type="caution">
    <text evidence="2">The sequence shown here is derived from an EMBL/GenBank/DDBJ whole genome shotgun (WGS) entry which is preliminary data.</text>
</comment>
<organism evidence="2 3">
    <name type="scientific">Oceanibaculum pacificum</name>
    <dbReference type="NCBI Taxonomy" id="580166"/>
    <lineage>
        <taxon>Bacteria</taxon>
        <taxon>Pseudomonadati</taxon>
        <taxon>Pseudomonadota</taxon>
        <taxon>Alphaproteobacteria</taxon>
        <taxon>Rhodospirillales</taxon>
        <taxon>Oceanibaculaceae</taxon>
        <taxon>Oceanibaculum</taxon>
    </lineage>
</organism>
<dbReference type="PANTHER" id="PTHR42941:SF1">
    <property type="entry name" value="SLL1037 PROTEIN"/>
    <property type="match status" value="1"/>
</dbReference>
<dbReference type="PANTHER" id="PTHR42941">
    <property type="entry name" value="SLL1037 PROTEIN"/>
    <property type="match status" value="1"/>
</dbReference>
<feature type="chain" id="PRO_5007602214" description="TAXI family TRAP transporter solute-binding subunit" evidence="1">
    <location>
        <begin position="37"/>
        <end position="329"/>
    </location>
</feature>
<dbReference type="STRING" id="580166.AUP43_01990"/>
<proteinExistence type="predicted"/>
<evidence type="ECO:0000256" key="1">
    <source>
        <dbReference type="SAM" id="SignalP"/>
    </source>
</evidence>
<dbReference type="Pfam" id="PF16868">
    <property type="entry name" value="NMT1_3"/>
    <property type="match status" value="1"/>
</dbReference>
<feature type="signal peptide" evidence="1">
    <location>
        <begin position="1"/>
        <end position="36"/>
    </location>
</feature>
<dbReference type="Gene3D" id="3.40.190.10">
    <property type="entry name" value="Periplasmic binding protein-like II"/>
    <property type="match status" value="2"/>
</dbReference>
<dbReference type="AlphaFoldDB" id="A0A154W4A9"/>
<dbReference type="EMBL" id="LPXN01000105">
    <property type="protein sequence ID" value="KZD08388.1"/>
    <property type="molecule type" value="Genomic_DNA"/>
</dbReference>
<sequence>MTQSPRSRAFSSMIRTGMAGLALAAGLAVATGPASAQRLAMGGTHGQSAFYAYQVAVVSDWNKTLGMNMSIQELGGASASTTALMRGEVDMGIAVTSSDYATMKGKGGEKLRTLYYFAPLPANWVVAADSDIKSMSDLAGKQFNPGGRGSATEKQADEIMKVLGIAPEMFRAGGTDALESYQNRRIVGFMKAGLHPDGYIQQAHASRPIRMIPMTQAEAEKVVTEIPYFSVAKVTPGDNYGSQPADITTVQTAIGINTTSDLPEKVAYEVAKRIFSAEGMAAAKSGYPAADRVIPADLTLSASVAPLHPGVARYFKEVGAAVPARLAAK</sequence>
<evidence type="ECO:0000313" key="2">
    <source>
        <dbReference type="EMBL" id="KZD08388.1"/>
    </source>
</evidence>
<dbReference type="RefSeq" id="WP_067555841.1">
    <property type="nucleotide sequence ID" value="NZ_LPXN01000105.1"/>
</dbReference>
<dbReference type="NCBIfam" id="TIGR02122">
    <property type="entry name" value="TRAP_TAXI"/>
    <property type="match status" value="1"/>
</dbReference>